<keyword evidence="1" id="KW-0812">Transmembrane</keyword>
<keyword evidence="1" id="KW-0472">Membrane</keyword>
<dbReference type="SUPFAM" id="SSF103473">
    <property type="entry name" value="MFS general substrate transporter"/>
    <property type="match status" value="1"/>
</dbReference>
<feature type="transmembrane region" description="Helical" evidence="1">
    <location>
        <begin position="369"/>
        <end position="394"/>
    </location>
</feature>
<keyword evidence="1" id="KW-1133">Transmembrane helix</keyword>
<dbReference type="GO" id="GO:0005886">
    <property type="term" value="C:plasma membrane"/>
    <property type="evidence" value="ECO:0000318"/>
    <property type="project" value="GO_Central"/>
</dbReference>
<evidence type="ECO:0000313" key="2">
    <source>
        <dbReference type="EMBL" id="ESN90132.1"/>
    </source>
</evidence>
<sequence length="535" mass="59894">MVPVSRSLADDLTILEIAFGVICWNVICSSFVFVFCIITMKCCSITITAIIFYNFNTNSYSIKSIKKSIVLYKTLCMKNFQLVLTLLKYRYQFAGEFDIHARSKRTERHLHRNVGSIREVDVVGGLHVRYLAGGQCANFVHPHIPRPGVFVGMAIKKFGCRVVCICGTLLTSLGFFLTFFATSVVHLFFSYGFLAGFGIDTIVSSCYVNAMVNFEDRRTLAGAVTSVGYSLGAVFIGPVTRYLFELHTWRGVLLLFAGFTLHMLPAVAFAFKPKSSITSRKSTVVPTLSSVVKKNDTKADQDGVVVSMQRSFSGPSAEIQLPALTFRQIFRDPAFVCYLLSCFFLFVGTIVCINHYPSRAQMIGIDRKLISYLPVATDGMAIFSKVIMAISTFYFKYNTKFVFTLALLASGLLYVAIYFCRTFPSLMLHSGARSSMNFENRWVLRSALNFASDGKVVREVGREFQRKGPEKAKADLAKECLTRVKKKREEKDERKLGRLGEHGNWDGGNPEGLSKTLFMAMGILWNEESLFGNCD</sequence>
<name>T1FIT6_HELRO</name>
<dbReference type="eggNOG" id="KOG2504">
    <property type="taxonomic scope" value="Eukaryota"/>
</dbReference>
<protein>
    <recommendedName>
        <fullName evidence="5">Major facilitator superfamily (MFS) profile domain-containing protein</fullName>
    </recommendedName>
</protein>
<gene>
    <name evidence="3" type="primary">20208735</name>
    <name evidence="2" type="ORF">HELRODRAFT_182829</name>
</gene>
<evidence type="ECO:0000313" key="3">
    <source>
        <dbReference type="EnsemblMetazoa" id="HelroP182829"/>
    </source>
</evidence>
<proteinExistence type="predicted"/>
<dbReference type="PANTHER" id="PTHR11360">
    <property type="entry name" value="MONOCARBOXYLATE TRANSPORTER"/>
    <property type="match status" value="1"/>
</dbReference>
<dbReference type="Proteomes" id="UP000015101">
    <property type="component" value="Unassembled WGS sequence"/>
</dbReference>
<dbReference type="Pfam" id="PF07690">
    <property type="entry name" value="MFS_1"/>
    <property type="match status" value="1"/>
</dbReference>
<feature type="transmembrane region" description="Helical" evidence="1">
    <location>
        <begin position="335"/>
        <end position="357"/>
    </location>
</feature>
<accession>T1FIT6</accession>
<dbReference type="CTD" id="20208735"/>
<evidence type="ECO:0000313" key="4">
    <source>
        <dbReference type="Proteomes" id="UP000015101"/>
    </source>
</evidence>
<evidence type="ECO:0008006" key="5">
    <source>
        <dbReference type="Google" id="ProtNLM"/>
    </source>
</evidence>
<dbReference type="EMBL" id="AMQM01008422">
    <property type="status" value="NOT_ANNOTATED_CDS"/>
    <property type="molecule type" value="Genomic_DNA"/>
</dbReference>
<dbReference type="EnsemblMetazoa" id="HelroT182829">
    <property type="protein sequence ID" value="HelroP182829"/>
    <property type="gene ID" value="HelroG182829"/>
</dbReference>
<dbReference type="InParanoid" id="T1FIT6"/>
<feature type="transmembrane region" description="Helical" evidence="1">
    <location>
        <begin position="251"/>
        <end position="271"/>
    </location>
</feature>
<organism evidence="3 4">
    <name type="scientific">Helobdella robusta</name>
    <name type="common">Californian leech</name>
    <dbReference type="NCBI Taxonomy" id="6412"/>
    <lineage>
        <taxon>Eukaryota</taxon>
        <taxon>Metazoa</taxon>
        <taxon>Spiralia</taxon>
        <taxon>Lophotrochozoa</taxon>
        <taxon>Annelida</taxon>
        <taxon>Clitellata</taxon>
        <taxon>Hirudinea</taxon>
        <taxon>Rhynchobdellida</taxon>
        <taxon>Glossiphoniidae</taxon>
        <taxon>Helobdella</taxon>
    </lineage>
</organism>
<dbReference type="AlphaFoldDB" id="T1FIT6"/>
<reference evidence="3" key="3">
    <citation type="submission" date="2015-06" db="UniProtKB">
        <authorList>
            <consortium name="EnsemblMetazoa"/>
        </authorList>
    </citation>
    <scope>IDENTIFICATION</scope>
</reference>
<feature type="transmembrane region" description="Helical" evidence="1">
    <location>
        <begin position="220"/>
        <end position="239"/>
    </location>
</feature>
<dbReference type="Gene3D" id="1.20.1250.20">
    <property type="entry name" value="MFS general substrate transporter like domains"/>
    <property type="match status" value="1"/>
</dbReference>
<dbReference type="RefSeq" id="XP_009031802.1">
    <property type="nucleotide sequence ID" value="XM_009033554.1"/>
</dbReference>
<dbReference type="InterPro" id="IPR050327">
    <property type="entry name" value="Proton-linked_MCT"/>
</dbReference>
<reference evidence="2 4" key="2">
    <citation type="journal article" date="2013" name="Nature">
        <title>Insights into bilaterian evolution from three spiralian genomes.</title>
        <authorList>
            <person name="Simakov O."/>
            <person name="Marletaz F."/>
            <person name="Cho S.J."/>
            <person name="Edsinger-Gonzales E."/>
            <person name="Havlak P."/>
            <person name="Hellsten U."/>
            <person name="Kuo D.H."/>
            <person name="Larsson T."/>
            <person name="Lv J."/>
            <person name="Arendt D."/>
            <person name="Savage R."/>
            <person name="Osoegawa K."/>
            <person name="de Jong P."/>
            <person name="Grimwood J."/>
            <person name="Chapman J.A."/>
            <person name="Shapiro H."/>
            <person name="Aerts A."/>
            <person name="Otillar R.P."/>
            <person name="Terry A.Y."/>
            <person name="Boore J.L."/>
            <person name="Grigoriev I.V."/>
            <person name="Lindberg D.R."/>
            <person name="Seaver E.C."/>
            <person name="Weisblat D.A."/>
            <person name="Putnam N.H."/>
            <person name="Rokhsar D.S."/>
        </authorList>
    </citation>
    <scope>NUCLEOTIDE SEQUENCE</scope>
</reference>
<feature type="transmembrane region" description="Helical" evidence="1">
    <location>
        <begin position="162"/>
        <end position="182"/>
    </location>
</feature>
<dbReference type="EMBL" id="KB097773">
    <property type="protein sequence ID" value="ESN90132.1"/>
    <property type="molecule type" value="Genomic_DNA"/>
</dbReference>
<dbReference type="GO" id="GO:0008028">
    <property type="term" value="F:monocarboxylic acid transmembrane transporter activity"/>
    <property type="evidence" value="ECO:0000318"/>
    <property type="project" value="GO_Central"/>
</dbReference>
<keyword evidence="4" id="KW-1185">Reference proteome</keyword>
<dbReference type="KEGG" id="hro:HELRODRAFT_182829"/>
<feature type="transmembrane region" description="Helical" evidence="1">
    <location>
        <begin position="12"/>
        <end position="38"/>
    </location>
</feature>
<dbReference type="GO" id="GO:0015718">
    <property type="term" value="P:monocarboxylic acid transport"/>
    <property type="evidence" value="ECO:0000318"/>
    <property type="project" value="GO_Central"/>
</dbReference>
<dbReference type="HOGENOM" id="CLU_509312_0_0_1"/>
<feature type="transmembrane region" description="Helical" evidence="1">
    <location>
        <begin position="188"/>
        <end position="208"/>
    </location>
</feature>
<evidence type="ECO:0000256" key="1">
    <source>
        <dbReference type="SAM" id="Phobius"/>
    </source>
</evidence>
<feature type="transmembrane region" description="Helical" evidence="1">
    <location>
        <begin position="401"/>
        <end position="419"/>
    </location>
</feature>
<dbReference type="GeneID" id="20208735"/>
<reference evidence="4" key="1">
    <citation type="submission" date="2012-12" db="EMBL/GenBank/DDBJ databases">
        <authorList>
            <person name="Hellsten U."/>
            <person name="Grimwood J."/>
            <person name="Chapman J.A."/>
            <person name="Shapiro H."/>
            <person name="Aerts A."/>
            <person name="Otillar R.P."/>
            <person name="Terry A.Y."/>
            <person name="Boore J.L."/>
            <person name="Simakov O."/>
            <person name="Marletaz F."/>
            <person name="Cho S.-J."/>
            <person name="Edsinger-Gonzales E."/>
            <person name="Havlak P."/>
            <person name="Kuo D.-H."/>
            <person name="Larsson T."/>
            <person name="Lv J."/>
            <person name="Arendt D."/>
            <person name="Savage R."/>
            <person name="Osoegawa K."/>
            <person name="de Jong P."/>
            <person name="Lindberg D.R."/>
            <person name="Seaver E.C."/>
            <person name="Weisblat D.A."/>
            <person name="Putnam N.H."/>
            <person name="Grigoriev I.V."/>
            <person name="Rokhsar D.S."/>
        </authorList>
    </citation>
    <scope>NUCLEOTIDE SEQUENCE</scope>
</reference>
<dbReference type="PANTHER" id="PTHR11360:SF260">
    <property type="entry name" value="MFS DOMAIN-CONTAINING PROTEIN"/>
    <property type="match status" value="1"/>
</dbReference>
<dbReference type="InterPro" id="IPR036259">
    <property type="entry name" value="MFS_trans_sf"/>
</dbReference>
<dbReference type="OrthoDB" id="6066826at2759"/>
<dbReference type="InterPro" id="IPR011701">
    <property type="entry name" value="MFS"/>
</dbReference>